<feature type="transmembrane region" description="Helical" evidence="2">
    <location>
        <begin position="86"/>
        <end position="106"/>
    </location>
</feature>
<evidence type="ECO:0000313" key="4">
    <source>
        <dbReference type="Proteomes" id="UP000193411"/>
    </source>
</evidence>
<keyword evidence="2" id="KW-0472">Membrane</keyword>
<comment type="caution">
    <text evidence="3">The sequence shown here is derived from an EMBL/GenBank/DDBJ whole genome shotgun (WGS) entry which is preliminary data.</text>
</comment>
<protein>
    <submittedName>
        <fullName evidence="3">Uncharacterized protein</fullName>
    </submittedName>
</protein>
<dbReference type="AlphaFoldDB" id="A0A1Y2H8N2"/>
<dbReference type="Proteomes" id="UP000193411">
    <property type="component" value="Unassembled WGS sequence"/>
</dbReference>
<evidence type="ECO:0000313" key="3">
    <source>
        <dbReference type="EMBL" id="ORZ30875.1"/>
    </source>
</evidence>
<evidence type="ECO:0000256" key="1">
    <source>
        <dbReference type="SAM" id="MobiDB-lite"/>
    </source>
</evidence>
<feature type="region of interest" description="Disordered" evidence="1">
    <location>
        <begin position="258"/>
        <end position="282"/>
    </location>
</feature>
<feature type="transmembrane region" description="Helical" evidence="2">
    <location>
        <begin position="178"/>
        <end position="196"/>
    </location>
</feature>
<gene>
    <name evidence="3" type="ORF">BCR44DRAFT_351873</name>
</gene>
<keyword evidence="2" id="KW-1133">Transmembrane helix</keyword>
<evidence type="ECO:0000256" key="2">
    <source>
        <dbReference type="SAM" id="Phobius"/>
    </source>
</evidence>
<organism evidence="3 4">
    <name type="scientific">Catenaria anguillulae PL171</name>
    <dbReference type="NCBI Taxonomy" id="765915"/>
    <lineage>
        <taxon>Eukaryota</taxon>
        <taxon>Fungi</taxon>
        <taxon>Fungi incertae sedis</taxon>
        <taxon>Blastocladiomycota</taxon>
        <taxon>Blastocladiomycetes</taxon>
        <taxon>Blastocladiales</taxon>
        <taxon>Catenariaceae</taxon>
        <taxon>Catenaria</taxon>
    </lineage>
</organism>
<reference evidence="3 4" key="1">
    <citation type="submission" date="2016-07" db="EMBL/GenBank/DDBJ databases">
        <title>Pervasive Adenine N6-methylation of Active Genes in Fungi.</title>
        <authorList>
            <consortium name="DOE Joint Genome Institute"/>
            <person name="Mondo S.J."/>
            <person name="Dannebaum R.O."/>
            <person name="Kuo R.C."/>
            <person name="Labutti K."/>
            <person name="Haridas S."/>
            <person name="Kuo A."/>
            <person name="Salamov A."/>
            <person name="Ahrendt S.R."/>
            <person name="Lipzen A."/>
            <person name="Sullivan W."/>
            <person name="Andreopoulos W.B."/>
            <person name="Clum A."/>
            <person name="Lindquist E."/>
            <person name="Daum C."/>
            <person name="Ramamoorthy G.K."/>
            <person name="Gryganskyi A."/>
            <person name="Culley D."/>
            <person name="Magnuson J.K."/>
            <person name="James T.Y."/>
            <person name="O'Malley M.A."/>
            <person name="Stajich J.E."/>
            <person name="Spatafora J.W."/>
            <person name="Visel A."/>
            <person name="Grigoriev I.V."/>
        </authorList>
    </citation>
    <scope>NUCLEOTIDE SEQUENCE [LARGE SCALE GENOMIC DNA]</scope>
    <source>
        <strain evidence="3 4">PL171</strain>
    </source>
</reference>
<keyword evidence="4" id="KW-1185">Reference proteome</keyword>
<accession>A0A1Y2H8N2</accession>
<sequence length="282" mass="30001">MYSMEYGPGIQPCHRGAMGVGKAFVRAHTSDRAGRYINQHLPIRHSSHFFDMNASANEQTLLHIIPHVSHNMMSHIPVTSRHHHMAVWLLLNACQITFALAAPVALTTTTTTSTYDAASSTTPLSSSIHTIPDASADVQAAGSLFSILSTSKCEITSTPLAPAAAITRGEWDPIDKPYILALFMLGVILVGIIVACRTCKGCSPQIHPGDAYLRYRRRPVADDVMGGPGRGTGRHHVVAPAAVVGTGPGMSAVSAFGSQAGVPRREGQAQQTRPVGRLLGEL</sequence>
<dbReference type="EMBL" id="MCFL01000073">
    <property type="protein sequence ID" value="ORZ30875.1"/>
    <property type="molecule type" value="Genomic_DNA"/>
</dbReference>
<name>A0A1Y2H8N2_9FUNG</name>
<keyword evidence="2" id="KW-0812">Transmembrane</keyword>
<proteinExistence type="predicted"/>